<organism evidence="2 3">
    <name type="scientific">Inmirania thermothiophila</name>
    <dbReference type="NCBI Taxonomy" id="1750597"/>
    <lineage>
        <taxon>Bacteria</taxon>
        <taxon>Pseudomonadati</taxon>
        <taxon>Pseudomonadota</taxon>
        <taxon>Gammaproteobacteria</taxon>
        <taxon>Chromatiales</taxon>
        <taxon>Ectothiorhodospiraceae</taxon>
        <taxon>Inmirania</taxon>
    </lineage>
</organism>
<dbReference type="AlphaFoldDB" id="A0A3N1XZW9"/>
<accession>A0A3N1XZW9</accession>
<evidence type="ECO:0000313" key="2">
    <source>
        <dbReference type="EMBL" id="ROR32120.1"/>
    </source>
</evidence>
<protein>
    <submittedName>
        <fullName evidence="2">Uncharacterized protein</fullName>
    </submittedName>
</protein>
<sequence length="144" mass="14628">MGSSPTSWSGSAPTPALVLEGADPVPWLWAAAHAAALAVALLLPPPGAAAVVAAAAASALAGRRHWHRRAHPPRRLEPGAGGWRLHRAGREPVAATVAAAHAVAPGILVLRLRLAGEGRYALVVRRAEVGAAAFGRLRVALGLA</sequence>
<name>A0A3N1XZW9_9GAMM</name>
<keyword evidence="1" id="KW-1133">Transmembrane helix</keyword>
<gene>
    <name evidence="2" type="ORF">EDC57_1311</name>
</gene>
<keyword evidence="1" id="KW-0812">Transmembrane</keyword>
<evidence type="ECO:0000256" key="1">
    <source>
        <dbReference type="SAM" id="Phobius"/>
    </source>
</evidence>
<dbReference type="Proteomes" id="UP000276634">
    <property type="component" value="Unassembled WGS sequence"/>
</dbReference>
<reference evidence="2 3" key="1">
    <citation type="submission" date="2018-11" db="EMBL/GenBank/DDBJ databases">
        <title>Genomic Encyclopedia of Type Strains, Phase IV (KMG-IV): sequencing the most valuable type-strain genomes for metagenomic binning, comparative biology and taxonomic classification.</title>
        <authorList>
            <person name="Goeker M."/>
        </authorList>
    </citation>
    <scope>NUCLEOTIDE SEQUENCE [LARGE SCALE GENOMIC DNA]</scope>
    <source>
        <strain evidence="2 3">DSM 100275</strain>
    </source>
</reference>
<dbReference type="EMBL" id="RJVI01000002">
    <property type="protein sequence ID" value="ROR32120.1"/>
    <property type="molecule type" value="Genomic_DNA"/>
</dbReference>
<keyword evidence="3" id="KW-1185">Reference proteome</keyword>
<comment type="caution">
    <text evidence="2">The sequence shown here is derived from an EMBL/GenBank/DDBJ whole genome shotgun (WGS) entry which is preliminary data.</text>
</comment>
<keyword evidence="1" id="KW-0472">Membrane</keyword>
<proteinExistence type="predicted"/>
<feature type="transmembrane region" description="Helical" evidence="1">
    <location>
        <begin position="27"/>
        <end position="60"/>
    </location>
</feature>
<evidence type="ECO:0000313" key="3">
    <source>
        <dbReference type="Proteomes" id="UP000276634"/>
    </source>
</evidence>